<feature type="domain" description="Histidine kinase" evidence="12">
    <location>
        <begin position="479"/>
        <end position="701"/>
    </location>
</feature>
<dbReference type="InterPro" id="IPR014302">
    <property type="entry name" value="Sig_transdc_His_kinase_TorS"/>
</dbReference>
<evidence type="ECO:0000256" key="10">
    <source>
        <dbReference type="SAM" id="Coils"/>
    </source>
</evidence>
<evidence type="ECO:0000256" key="2">
    <source>
        <dbReference type="ARBA" id="ARBA00004370"/>
    </source>
</evidence>
<evidence type="ECO:0000256" key="4">
    <source>
        <dbReference type="ARBA" id="ARBA00022553"/>
    </source>
</evidence>
<feature type="domain" description="Response regulatory" evidence="13">
    <location>
        <begin position="722"/>
        <end position="842"/>
    </location>
</feature>
<dbReference type="InterPro" id="IPR036641">
    <property type="entry name" value="HPT_dom_sf"/>
</dbReference>
<keyword evidence="11" id="KW-0472">Membrane</keyword>
<dbReference type="InterPro" id="IPR008207">
    <property type="entry name" value="Sig_transdc_His_kin_Hpt_dom"/>
</dbReference>
<keyword evidence="7" id="KW-0902">Two-component regulatory system</keyword>
<dbReference type="PANTHER" id="PTHR45339:SF5">
    <property type="entry name" value="HISTIDINE KINASE"/>
    <property type="match status" value="1"/>
</dbReference>
<dbReference type="InterPro" id="IPR003660">
    <property type="entry name" value="HAMP_dom"/>
</dbReference>
<dbReference type="Gene3D" id="1.20.120.160">
    <property type="entry name" value="HPT domain"/>
    <property type="match status" value="1"/>
</dbReference>
<evidence type="ECO:0000259" key="12">
    <source>
        <dbReference type="PROSITE" id="PS50109"/>
    </source>
</evidence>
<dbReference type="InterPro" id="IPR003594">
    <property type="entry name" value="HATPase_dom"/>
</dbReference>
<evidence type="ECO:0000256" key="5">
    <source>
        <dbReference type="ARBA" id="ARBA00022679"/>
    </source>
</evidence>
<dbReference type="PIRSF" id="PIRSF036437">
    <property type="entry name" value="HK_TorS"/>
    <property type="match status" value="1"/>
</dbReference>
<dbReference type="InterPro" id="IPR011006">
    <property type="entry name" value="CheY-like_superfamily"/>
</dbReference>
<dbReference type="SMART" id="SM00304">
    <property type="entry name" value="HAMP"/>
    <property type="match status" value="1"/>
</dbReference>
<dbReference type="CDD" id="cd17546">
    <property type="entry name" value="REC_hyHK_CKI1_RcsC-like"/>
    <property type="match status" value="1"/>
</dbReference>
<keyword evidence="11" id="KW-1133">Transmembrane helix</keyword>
<evidence type="ECO:0000256" key="9">
    <source>
        <dbReference type="PROSITE-ProRule" id="PRU00169"/>
    </source>
</evidence>
<dbReference type="Pfam" id="PF00072">
    <property type="entry name" value="Response_reg"/>
    <property type="match status" value="1"/>
</dbReference>
<dbReference type="SUPFAM" id="SSF47226">
    <property type="entry name" value="Histidine-containing phosphotransfer domain, HPT domain"/>
    <property type="match status" value="1"/>
</dbReference>
<dbReference type="Gene3D" id="1.20.58.920">
    <property type="match status" value="1"/>
</dbReference>
<dbReference type="CDD" id="cd06225">
    <property type="entry name" value="HAMP"/>
    <property type="match status" value="1"/>
</dbReference>
<keyword evidence="5" id="KW-0808">Transferase</keyword>
<dbReference type="PROSITE" id="PS50109">
    <property type="entry name" value="HIS_KIN"/>
    <property type="match status" value="1"/>
</dbReference>
<evidence type="ECO:0000256" key="3">
    <source>
        <dbReference type="ARBA" id="ARBA00012438"/>
    </source>
</evidence>
<dbReference type="Proteomes" id="UP000623795">
    <property type="component" value="Unassembled WGS sequence"/>
</dbReference>
<dbReference type="PROSITE" id="PS50894">
    <property type="entry name" value="HPT"/>
    <property type="match status" value="1"/>
</dbReference>
<comment type="catalytic activity">
    <reaction evidence="1">
        <text>ATP + protein L-histidine = ADP + protein N-phospho-L-histidine.</text>
        <dbReference type="EC" id="2.7.13.3"/>
    </reaction>
</comment>
<evidence type="ECO:0000259" key="15">
    <source>
        <dbReference type="PROSITE" id="PS50894"/>
    </source>
</evidence>
<dbReference type="InterPro" id="IPR038188">
    <property type="entry name" value="TorS_sensor_sf"/>
</dbReference>
<evidence type="ECO:0000259" key="13">
    <source>
        <dbReference type="PROSITE" id="PS50110"/>
    </source>
</evidence>
<evidence type="ECO:0000259" key="14">
    <source>
        <dbReference type="PROSITE" id="PS50885"/>
    </source>
</evidence>
<dbReference type="SUPFAM" id="SSF47384">
    <property type="entry name" value="Homodimeric domain of signal transducing histidine kinase"/>
    <property type="match status" value="1"/>
</dbReference>
<dbReference type="CDD" id="cd16172">
    <property type="entry name" value="TorS_sensor_domain"/>
    <property type="match status" value="1"/>
</dbReference>
<dbReference type="Gene3D" id="6.10.340.10">
    <property type="match status" value="1"/>
</dbReference>
<accession>A0ABX1Q1J2</accession>
<evidence type="ECO:0000256" key="7">
    <source>
        <dbReference type="ARBA" id="ARBA00023012"/>
    </source>
</evidence>
<reference evidence="16 17" key="1">
    <citation type="submission" date="2019-12" db="EMBL/GenBank/DDBJ databases">
        <title>Comparative genomics gives insights into the taxonomy of the Azoarcus-Aromatoleum group and reveals separate origins of nif in the plant-associated Azoarcus and non-plant-associated Aromatoleum sub-groups.</title>
        <authorList>
            <person name="Lafos M."/>
            <person name="Maluk M."/>
            <person name="Batista M."/>
            <person name="Junghare M."/>
            <person name="Carmona M."/>
            <person name="Faoro H."/>
            <person name="Cruz L.M."/>
            <person name="Battistoni F."/>
            <person name="De Souza E."/>
            <person name="Pedrosa F."/>
            <person name="Chen W.-M."/>
            <person name="Poole P.S."/>
            <person name="Dixon R.A."/>
            <person name="James E.K."/>
        </authorList>
    </citation>
    <scope>NUCLEOTIDE SEQUENCE [LARGE SCALE GENOMIC DNA]</scope>
    <source>
        <strain evidence="16 17">Td21</strain>
    </source>
</reference>
<feature type="domain" description="HPt" evidence="15">
    <location>
        <begin position="874"/>
        <end position="969"/>
    </location>
</feature>
<keyword evidence="4 9" id="KW-0597">Phosphoprotein</keyword>
<comment type="subcellular location">
    <subcellularLocation>
        <location evidence="2">Membrane</location>
    </subcellularLocation>
</comment>
<dbReference type="EMBL" id="WTVN01000032">
    <property type="protein sequence ID" value="NMG45573.1"/>
    <property type="molecule type" value="Genomic_DNA"/>
</dbReference>
<keyword evidence="6" id="KW-0418">Kinase</keyword>
<evidence type="ECO:0000256" key="1">
    <source>
        <dbReference type="ARBA" id="ARBA00000085"/>
    </source>
</evidence>
<dbReference type="InterPro" id="IPR037952">
    <property type="entry name" value="Sensor_TorS"/>
</dbReference>
<dbReference type="Gene3D" id="3.40.50.2300">
    <property type="match status" value="1"/>
</dbReference>
<organism evidence="16 17">
    <name type="scientific">Aromatoleum toluvorans</name>
    <dbReference type="NCBI Taxonomy" id="92002"/>
    <lineage>
        <taxon>Bacteria</taxon>
        <taxon>Pseudomonadati</taxon>
        <taxon>Pseudomonadota</taxon>
        <taxon>Betaproteobacteria</taxon>
        <taxon>Rhodocyclales</taxon>
        <taxon>Rhodocyclaceae</taxon>
        <taxon>Aromatoleum</taxon>
    </lineage>
</organism>
<keyword evidence="11" id="KW-0812">Transmembrane</keyword>
<evidence type="ECO:0000256" key="8">
    <source>
        <dbReference type="PROSITE-ProRule" id="PRU00110"/>
    </source>
</evidence>
<dbReference type="InterPro" id="IPR004358">
    <property type="entry name" value="Sig_transdc_His_kin-like_C"/>
</dbReference>
<dbReference type="Gene3D" id="3.30.565.10">
    <property type="entry name" value="Histidine kinase-like ATPase, C-terminal domain"/>
    <property type="match status" value="1"/>
</dbReference>
<feature type="modified residue" description="4-aspartylphosphate" evidence="9">
    <location>
        <position position="773"/>
    </location>
</feature>
<dbReference type="PROSITE" id="PS50110">
    <property type="entry name" value="RESPONSE_REGULATORY"/>
    <property type="match status" value="1"/>
</dbReference>
<dbReference type="CDD" id="cd16922">
    <property type="entry name" value="HATPase_EvgS-ArcB-TorS-like"/>
    <property type="match status" value="1"/>
</dbReference>
<gene>
    <name evidence="16" type="ORF">GPA22_17805</name>
</gene>
<dbReference type="Pfam" id="PF00672">
    <property type="entry name" value="HAMP"/>
    <property type="match status" value="1"/>
</dbReference>
<dbReference type="PROSITE" id="PS50885">
    <property type="entry name" value="HAMP"/>
    <property type="match status" value="1"/>
</dbReference>
<evidence type="ECO:0000256" key="6">
    <source>
        <dbReference type="ARBA" id="ARBA00022777"/>
    </source>
</evidence>
<evidence type="ECO:0000313" key="17">
    <source>
        <dbReference type="Proteomes" id="UP000623795"/>
    </source>
</evidence>
<dbReference type="Pfam" id="PF01627">
    <property type="entry name" value="Hpt"/>
    <property type="match status" value="1"/>
</dbReference>
<dbReference type="Pfam" id="PF00512">
    <property type="entry name" value="HisKA"/>
    <property type="match status" value="1"/>
</dbReference>
<dbReference type="SMART" id="SM00388">
    <property type="entry name" value="HisKA"/>
    <property type="match status" value="1"/>
</dbReference>
<proteinExistence type="predicted"/>
<protein>
    <recommendedName>
        <fullName evidence="3">histidine kinase</fullName>
        <ecNumber evidence="3">2.7.13.3</ecNumber>
    </recommendedName>
</protein>
<evidence type="ECO:0000256" key="11">
    <source>
        <dbReference type="SAM" id="Phobius"/>
    </source>
</evidence>
<dbReference type="SUPFAM" id="SSF55874">
    <property type="entry name" value="ATPase domain of HSP90 chaperone/DNA topoisomerase II/histidine kinase"/>
    <property type="match status" value="1"/>
</dbReference>
<dbReference type="InterPro" id="IPR003661">
    <property type="entry name" value="HisK_dim/P_dom"/>
</dbReference>
<dbReference type="SUPFAM" id="SSF52172">
    <property type="entry name" value="CheY-like"/>
    <property type="match status" value="1"/>
</dbReference>
<dbReference type="CDD" id="cd00082">
    <property type="entry name" value="HisKA"/>
    <property type="match status" value="1"/>
</dbReference>
<sequence>MKAWLARLDARLGLIGKVRLALAAAALLTLVVTATAWLSFQQVVATQRAIIDDAVPAMDAVQAVTRLNLRVGALVEQLGRAETGADVERLQQASREQLAEMRNLLQRLGRQHFEPALGTAAAATLDAIEANLARQADDMRQRITLGERERTLLAAHQRAVLTLVMLAESLAANASTATTATISGLYPLIGAGRARERIYDSLDRLIEVNFDRMERMAELQMVCFKLKTLLERLEREENADALAGLRDEFDGNLAVLHRRLQDIIDPNRKASGVAEYETLAGGVAVDGLFAVRGQRLERAVSFRRLRDEGGTLAAQLGEQAGALAASAGRAIDLAGEESRRAVERGIVGFLTVGAILFFALMATLWVLFRFHVLGRLKDMETAVRAVGSGDYDIPIPDVGNDPLTPLARALEQFRDNARERRRLECELLRHQQELEDQVAARTTELQQSNALLAREVSEHAAARREAEEANRAKNLFLGSLSHELRTPLSGVNGSVQLLRDTGLDARQQEYVRMIGYANATLLEILEDMLSFSRLEAGKFDHEHLPFALRDAIDDMLALQGVAARAKGIALVRDIAAEVPRVIIGDRRKLNQILLNVIGNAIKFTDEGSVTVAVRGGPAAPGERAALSFTVSDTGIGIPPEQCAEVFKPFVQVEGASHHRPGGTGLGLAICKRLVELMHGRIGLESVPGEGTQVSFELGFEVGESLPGQVRETLPATPQQPLDVLLVEDDEINRIVCVRYLESLGHHPLVAGDGDEALALLRRREAPLDVVLMDISLPGASGIEVARDIRALDGGRWASVPVVAMSAHLPGDAFDSIAGAGMAGFLGKPFDRAELARALAAATAGHGAVEAPPPPSADDAALDEAYLVGELESLGAATLVRLRDLFRAEADSALAEFDEHLVAGNHAAIAKRAHRLCGAAGNLGLRQVITMARQLESAANDPATAPDELRQHIATLHETCRAACQALAEWLHANEM</sequence>
<dbReference type="EC" id="2.7.13.3" evidence="3"/>
<keyword evidence="10" id="KW-0175">Coiled coil</keyword>
<dbReference type="PANTHER" id="PTHR45339">
    <property type="entry name" value="HYBRID SIGNAL TRANSDUCTION HISTIDINE KINASE J"/>
    <property type="match status" value="1"/>
</dbReference>
<dbReference type="Pfam" id="PF21689">
    <property type="entry name" value="TorS_sensor_domain"/>
    <property type="match status" value="1"/>
</dbReference>
<dbReference type="RefSeq" id="WP_169257411.1">
    <property type="nucleotide sequence ID" value="NZ_WTVN01000032.1"/>
</dbReference>
<comment type="caution">
    <text evidence="16">The sequence shown here is derived from an EMBL/GenBank/DDBJ whole genome shotgun (WGS) entry which is preliminary data.</text>
</comment>
<dbReference type="Pfam" id="PF02518">
    <property type="entry name" value="HATPase_c"/>
    <property type="match status" value="1"/>
</dbReference>
<dbReference type="SMART" id="SM00448">
    <property type="entry name" value="REC"/>
    <property type="match status" value="1"/>
</dbReference>
<dbReference type="InterPro" id="IPR036890">
    <property type="entry name" value="HATPase_C_sf"/>
</dbReference>
<name>A0ABX1Q1J2_9RHOO</name>
<evidence type="ECO:0000313" key="16">
    <source>
        <dbReference type="EMBL" id="NMG45573.1"/>
    </source>
</evidence>
<dbReference type="SMART" id="SM00387">
    <property type="entry name" value="HATPase_c"/>
    <property type="match status" value="1"/>
</dbReference>
<feature type="coiled-coil region" evidence="10">
    <location>
        <begin position="406"/>
        <end position="472"/>
    </location>
</feature>
<keyword evidence="17" id="KW-1185">Reference proteome</keyword>
<feature type="modified residue" description="Phosphohistidine" evidence="8">
    <location>
        <position position="913"/>
    </location>
</feature>
<feature type="domain" description="HAMP" evidence="14">
    <location>
        <begin position="370"/>
        <end position="422"/>
    </location>
</feature>
<dbReference type="InterPro" id="IPR005467">
    <property type="entry name" value="His_kinase_dom"/>
</dbReference>
<dbReference type="PRINTS" id="PR00344">
    <property type="entry name" value="BCTRLSENSOR"/>
</dbReference>
<dbReference type="InterPro" id="IPR001789">
    <property type="entry name" value="Sig_transdc_resp-reg_receiver"/>
</dbReference>
<dbReference type="Gene3D" id="1.10.287.130">
    <property type="match status" value="1"/>
</dbReference>
<feature type="transmembrane region" description="Helical" evidence="11">
    <location>
        <begin position="346"/>
        <end position="368"/>
    </location>
</feature>
<dbReference type="InterPro" id="IPR036097">
    <property type="entry name" value="HisK_dim/P_sf"/>
</dbReference>